<keyword evidence="2" id="KW-1185">Reference proteome</keyword>
<comment type="caution">
    <text evidence="1">The sequence shown here is derived from an EMBL/GenBank/DDBJ whole genome shotgun (WGS) entry which is preliminary data.</text>
</comment>
<evidence type="ECO:0000313" key="2">
    <source>
        <dbReference type="Proteomes" id="UP000824782"/>
    </source>
</evidence>
<gene>
    <name evidence="1" type="ORF">GDO81_028022</name>
</gene>
<reference evidence="1" key="1">
    <citation type="thesis" date="2020" institute="ProQuest LLC" country="789 East Eisenhower Parkway, Ann Arbor, MI, USA">
        <title>Comparative Genomics and Chromosome Evolution.</title>
        <authorList>
            <person name="Mudd A.B."/>
        </authorList>
    </citation>
    <scope>NUCLEOTIDE SEQUENCE</scope>
    <source>
        <strain evidence="1">237g6f4</strain>
        <tissue evidence="1">Blood</tissue>
    </source>
</reference>
<sequence length="85" mass="9250">MALVPEVALRALSVGTQAITRDDSRYLPAVSDSPGLAVHRDISKQLLYLGLFSALLVSSGAGINENCDREWGINHKLHFFVGTLR</sequence>
<proteinExistence type="predicted"/>
<dbReference type="EMBL" id="WNYA01060476">
    <property type="protein sequence ID" value="KAG8535668.1"/>
    <property type="molecule type" value="Genomic_DNA"/>
</dbReference>
<evidence type="ECO:0000313" key="1">
    <source>
        <dbReference type="EMBL" id="KAG8535668.1"/>
    </source>
</evidence>
<dbReference type="Proteomes" id="UP000824782">
    <property type="component" value="Unassembled WGS sequence"/>
</dbReference>
<name>A0AAV6YHQ4_ENGPU</name>
<dbReference type="AlphaFoldDB" id="A0AAV6YHQ4"/>
<protein>
    <submittedName>
        <fullName evidence="1">Uncharacterized protein</fullName>
    </submittedName>
</protein>
<organism evidence="1 2">
    <name type="scientific">Engystomops pustulosus</name>
    <name type="common">Tungara frog</name>
    <name type="synonym">Physalaemus pustulosus</name>
    <dbReference type="NCBI Taxonomy" id="76066"/>
    <lineage>
        <taxon>Eukaryota</taxon>
        <taxon>Metazoa</taxon>
        <taxon>Chordata</taxon>
        <taxon>Craniata</taxon>
        <taxon>Vertebrata</taxon>
        <taxon>Euteleostomi</taxon>
        <taxon>Amphibia</taxon>
        <taxon>Batrachia</taxon>
        <taxon>Anura</taxon>
        <taxon>Neobatrachia</taxon>
        <taxon>Hyloidea</taxon>
        <taxon>Leptodactylidae</taxon>
        <taxon>Leiuperinae</taxon>
        <taxon>Engystomops</taxon>
    </lineage>
</organism>
<accession>A0AAV6YHQ4</accession>